<evidence type="ECO:0000313" key="2">
    <source>
        <dbReference type="Proteomes" id="UP000463951"/>
    </source>
</evidence>
<dbReference type="EMBL" id="AP019620">
    <property type="protein sequence ID" value="BBJ46627.1"/>
    <property type="molecule type" value="Genomic_DNA"/>
</dbReference>
<accession>A0A499VKA6</accession>
<name>A0A499VKA6_9ACTN</name>
<reference evidence="1 2" key="1">
    <citation type="journal article" date="2020" name="Int. J. Syst. Evol. Microbiol.">
        <title>Reclassification of Streptomyces castelarensis and Streptomyces sporoclivatus as later heterotypic synonyms of Streptomyces antimycoticus.</title>
        <authorList>
            <person name="Komaki H."/>
            <person name="Tamura T."/>
        </authorList>
    </citation>
    <scope>NUCLEOTIDE SEQUENCE [LARGE SCALE GENOMIC DNA]</scope>
    <source>
        <strain evidence="1 2">NBRC 100767</strain>
    </source>
</reference>
<protein>
    <recommendedName>
        <fullName evidence="3">Luciferase-like domain-containing protein</fullName>
    </recommendedName>
</protein>
<organism evidence="1 2">
    <name type="scientific">Streptomyces antimycoticus</name>
    <dbReference type="NCBI Taxonomy" id="68175"/>
    <lineage>
        <taxon>Bacteria</taxon>
        <taxon>Bacillati</taxon>
        <taxon>Actinomycetota</taxon>
        <taxon>Actinomycetes</taxon>
        <taxon>Kitasatosporales</taxon>
        <taxon>Streptomycetaceae</taxon>
        <taxon>Streptomyces</taxon>
        <taxon>Streptomyces violaceusniger group</taxon>
    </lineage>
</organism>
<dbReference type="AlphaFoldDB" id="A0A499VKA6"/>
<gene>
    <name evidence="1" type="ORF">SSPO_093450</name>
</gene>
<sequence>MDIGVTTLLIRGYDPLDDAVGYGRELLPLVRQELAHRARGGAA</sequence>
<evidence type="ECO:0008006" key="3">
    <source>
        <dbReference type="Google" id="ProtNLM"/>
    </source>
</evidence>
<evidence type="ECO:0000313" key="1">
    <source>
        <dbReference type="EMBL" id="BBJ46627.1"/>
    </source>
</evidence>
<proteinExistence type="predicted"/>
<dbReference type="Proteomes" id="UP000463951">
    <property type="component" value="Chromosome"/>
</dbReference>